<dbReference type="GO" id="GO:0006284">
    <property type="term" value="P:base-excision repair"/>
    <property type="evidence" value="ECO:0007669"/>
    <property type="project" value="InterPro"/>
</dbReference>
<keyword evidence="7 16" id="KW-0863">Zinc-finger</keyword>
<dbReference type="InterPro" id="IPR000214">
    <property type="entry name" value="Znf_DNA_glyclase/AP_lyase"/>
</dbReference>
<evidence type="ECO:0000256" key="12">
    <source>
        <dbReference type="ARBA" id="ARBA00023239"/>
    </source>
</evidence>
<evidence type="ECO:0000256" key="8">
    <source>
        <dbReference type="ARBA" id="ARBA00022801"/>
    </source>
</evidence>
<dbReference type="Pfam" id="PF06831">
    <property type="entry name" value="H2TH"/>
    <property type="match status" value="1"/>
</dbReference>
<keyword evidence="13" id="KW-0511">Multifunctional enzyme</keyword>
<dbReference type="InterPro" id="IPR020629">
    <property type="entry name" value="FPG_Glyclase"/>
</dbReference>
<evidence type="ECO:0000313" key="20">
    <source>
        <dbReference type="Proteomes" id="UP001211044"/>
    </source>
</evidence>
<evidence type="ECO:0000256" key="10">
    <source>
        <dbReference type="ARBA" id="ARBA00023125"/>
    </source>
</evidence>
<dbReference type="PROSITE" id="PS51068">
    <property type="entry name" value="FPG_CAT"/>
    <property type="match status" value="1"/>
</dbReference>
<dbReference type="InterPro" id="IPR010979">
    <property type="entry name" value="Ribosomal_uS13-like_H2TH"/>
</dbReference>
<gene>
    <name evidence="19" type="primary">mutM</name>
    <name evidence="19" type="ORF">PIG85_06250</name>
</gene>
<dbReference type="EC" id="4.2.99.18" evidence="19"/>
<comment type="similarity">
    <text evidence="3">Belongs to the FPG family.</text>
</comment>
<dbReference type="InterPro" id="IPR035937">
    <property type="entry name" value="FPG_N"/>
</dbReference>
<feature type="domain" description="Formamidopyrimidine-DNA glycosylase catalytic" evidence="18">
    <location>
        <begin position="2"/>
        <end position="116"/>
    </location>
</feature>
<keyword evidence="5" id="KW-0479">Metal-binding</keyword>
<dbReference type="SUPFAM" id="SSF81624">
    <property type="entry name" value="N-terminal domain of MutM-like DNA repair proteins"/>
    <property type="match status" value="1"/>
</dbReference>
<dbReference type="GO" id="GO:0003690">
    <property type="term" value="F:double-stranded DNA binding"/>
    <property type="evidence" value="ECO:0007669"/>
    <property type="project" value="UniProtKB-ARBA"/>
</dbReference>
<reference evidence="19" key="1">
    <citation type="submission" date="2023-01" db="EMBL/GenBank/DDBJ databases">
        <title>Comparative Genomic Analysis of the Clinically-Derived Winkia Strain NY0527 Provides Evidence into the Taxonomic Reassignment of Winkia neuii and Characterizes Their Virulence Traits.</title>
        <authorList>
            <person name="Cai X."/>
            <person name="Peng Y."/>
            <person name="Li M."/>
            <person name="Qiu Y."/>
            <person name="Wang Y."/>
            <person name="Xu L."/>
            <person name="Hou Q."/>
        </authorList>
    </citation>
    <scope>NUCLEOTIDE SEQUENCE</scope>
    <source>
        <strain evidence="19">NY0527</strain>
    </source>
</reference>
<evidence type="ECO:0000313" key="19">
    <source>
        <dbReference type="EMBL" id="WCE45268.1"/>
    </source>
</evidence>
<dbReference type="GO" id="GO:0034039">
    <property type="term" value="F:8-oxo-7,8-dihydroguanine DNA N-glycosylase activity"/>
    <property type="evidence" value="ECO:0007669"/>
    <property type="project" value="TreeGrafter"/>
</dbReference>
<evidence type="ECO:0000256" key="3">
    <source>
        <dbReference type="ARBA" id="ARBA00009409"/>
    </source>
</evidence>
<evidence type="ECO:0000256" key="15">
    <source>
        <dbReference type="ARBA" id="ARBA00044632"/>
    </source>
</evidence>
<keyword evidence="6" id="KW-0227">DNA damage</keyword>
<keyword evidence="9" id="KW-0862">Zinc</keyword>
<dbReference type="Pfam" id="PF06827">
    <property type="entry name" value="zf-FPG_IleRS"/>
    <property type="match status" value="1"/>
</dbReference>
<sequence length="300" mass="32398">MPELPEVEVVRAGLAEHTSNFLIEDAAIRHPRTARHTVGGPQALERSLRGRAILGWAVRGKYLWALLDDDTALVVHLGMSGQMLVRPSDAPPSKHERATLTSGGRSLRFVDQRTFGYLRADQLVGDRAGVPAGRGDADGRLPACVSHVGRDVLDPHLDMASVCRQVQSSARAVKAILLDQTVVSGVGNIYADEALWAAQVHPLRRGNELSKPKIEQIYGACRLVMERALTQGGTSFDSLYVNVNGESGYFSRSLSAYGRVGRPCERCGTPMRKVVVAGRSSTVCVKCQKVPRGSLAAHKG</sequence>
<feature type="domain" description="FPG-type" evidence="17">
    <location>
        <begin position="255"/>
        <end position="289"/>
    </location>
</feature>
<dbReference type="SUPFAM" id="SSF46946">
    <property type="entry name" value="S13-like H2TH domain"/>
    <property type="match status" value="1"/>
</dbReference>
<evidence type="ECO:0000256" key="13">
    <source>
        <dbReference type="ARBA" id="ARBA00023268"/>
    </source>
</evidence>
<evidence type="ECO:0000256" key="6">
    <source>
        <dbReference type="ARBA" id="ARBA00022763"/>
    </source>
</evidence>
<dbReference type="RefSeq" id="WP_004804962.1">
    <property type="nucleotide sequence ID" value="NZ_CP116394.1"/>
</dbReference>
<dbReference type="GO" id="GO:0003684">
    <property type="term" value="F:damaged DNA binding"/>
    <property type="evidence" value="ECO:0007669"/>
    <property type="project" value="InterPro"/>
</dbReference>
<dbReference type="CDD" id="cd08966">
    <property type="entry name" value="EcFpg-like_N"/>
    <property type="match status" value="1"/>
</dbReference>
<dbReference type="GO" id="GO:0008270">
    <property type="term" value="F:zinc ion binding"/>
    <property type="evidence" value="ECO:0007669"/>
    <property type="project" value="UniProtKB-KW"/>
</dbReference>
<dbReference type="NCBIfam" id="TIGR00577">
    <property type="entry name" value="fpg"/>
    <property type="match status" value="1"/>
</dbReference>
<dbReference type="KEGG" id="wne:PIG85_06250"/>
<evidence type="ECO:0000256" key="7">
    <source>
        <dbReference type="ARBA" id="ARBA00022771"/>
    </source>
</evidence>
<dbReference type="Gene3D" id="3.20.190.10">
    <property type="entry name" value="MutM-like, N-terminal"/>
    <property type="match status" value="1"/>
</dbReference>
<dbReference type="InterPro" id="IPR012319">
    <property type="entry name" value="FPG_cat"/>
</dbReference>
<keyword evidence="14 19" id="KW-0326">Glycosidase</keyword>
<comment type="catalytic activity">
    <reaction evidence="1">
        <text>Hydrolysis of DNA containing ring-opened 7-methylguanine residues, releasing 2,6-diamino-4-hydroxy-5-(N-methyl)formamidopyrimidine.</text>
        <dbReference type="EC" id="3.2.2.23"/>
    </reaction>
</comment>
<dbReference type="EMBL" id="CP116394">
    <property type="protein sequence ID" value="WCE45268.1"/>
    <property type="molecule type" value="Genomic_DNA"/>
</dbReference>
<dbReference type="Pfam" id="PF01149">
    <property type="entry name" value="Fapy_DNA_glyco"/>
    <property type="match status" value="1"/>
</dbReference>
<comment type="subunit">
    <text evidence="4">Monomer.</text>
</comment>
<proteinExistence type="inferred from homology"/>
<dbReference type="SMART" id="SM01232">
    <property type="entry name" value="H2TH"/>
    <property type="match status" value="1"/>
</dbReference>
<dbReference type="GO" id="GO:0140078">
    <property type="term" value="F:class I DNA-(apurinic or apyrimidinic site) endonuclease activity"/>
    <property type="evidence" value="ECO:0007669"/>
    <property type="project" value="UniProtKB-EC"/>
</dbReference>
<evidence type="ECO:0000256" key="16">
    <source>
        <dbReference type="PROSITE-ProRule" id="PRU00391"/>
    </source>
</evidence>
<dbReference type="SMART" id="SM00898">
    <property type="entry name" value="Fapy_DNA_glyco"/>
    <property type="match status" value="1"/>
</dbReference>
<evidence type="ECO:0000256" key="14">
    <source>
        <dbReference type="ARBA" id="ARBA00023295"/>
    </source>
</evidence>
<dbReference type="Proteomes" id="UP001211044">
    <property type="component" value="Chromosome"/>
</dbReference>
<protein>
    <submittedName>
        <fullName evidence="19">Bifunctional DNA-formamidopyrimidine glycosylase/DNA-(Apurinic or apyrimidinic site) lyase</fullName>
        <ecNumber evidence="19">3.2.2.23</ecNumber>
        <ecNumber evidence="19">4.2.99.18</ecNumber>
    </submittedName>
</protein>
<accession>A0AB38XLW5</accession>
<dbReference type="InterPro" id="IPR015886">
    <property type="entry name" value="H2TH_FPG"/>
</dbReference>
<evidence type="ECO:0000256" key="4">
    <source>
        <dbReference type="ARBA" id="ARBA00011245"/>
    </source>
</evidence>
<dbReference type="GO" id="GO:0006979">
    <property type="term" value="P:response to oxidative stress"/>
    <property type="evidence" value="ECO:0007669"/>
    <property type="project" value="UniProtKB-ARBA"/>
</dbReference>
<evidence type="ECO:0000259" key="17">
    <source>
        <dbReference type="PROSITE" id="PS51066"/>
    </source>
</evidence>
<evidence type="ECO:0000256" key="5">
    <source>
        <dbReference type="ARBA" id="ARBA00022723"/>
    </source>
</evidence>
<evidence type="ECO:0000256" key="9">
    <source>
        <dbReference type="ARBA" id="ARBA00022833"/>
    </source>
</evidence>
<dbReference type="PANTHER" id="PTHR22993">
    <property type="entry name" value="FORMAMIDOPYRIMIDINE-DNA GLYCOSYLASE"/>
    <property type="match status" value="1"/>
</dbReference>
<dbReference type="NCBIfam" id="NF002211">
    <property type="entry name" value="PRK01103.1"/>
    <property type="match status" value="1"/>
</dbReference>
<dbReference type="EC" id="3.2.2.23" evidence="19"/>
<dbReference type="PANTHER" id="PTHR22993:SF9">
    <property type="entry name" value="FORMAMIDOPYRIMIDINE-DNA GLYCOSYLASE"/>
    <property type="match status" value="1"/>
</dbReference>
<name>A0AB38XLW5_9ACTO</name>
<dbReference type="FunFam" id="1.10.8.50:FF:000003">
    <property type="entry name" value="Formamidopyrimidine-DNA glycosylase"/>
    <property type="match status" value="1"/>
</dbReference>
<evidence type="ECO:0000256" key="11">
    <source>
        <dbReference type="ARBA" id="ARBA00023204"/>
    </source>
</evidence>
<dbReference type="AlphaFoldDB" id="A0AB38XLW5"/>
<keyword evidence="8 19" id="KW-0378">Hydrolase</keyword>
<dbReference type="InterPro" id="IPR010663">
    <property type="entry name" value="Znf_FPG/IleRS"/>
</dbReference>
<evidence type="ECO:0000259" key="18">
    <source>
        <dbReference type="PROSITE" id="PS51068"/>
    </source>
</evidence>
<keyword evidence="12 19" id="KW-0456">Lyase</keyword>
<dbReference type="Gene3D" id="1.10.8.50">
    <property type="match status" value="1"/>
</dbReference>
<dbReference type="SUPFAM" id="SSF57716">
    <property type="entry name" value="Glucocorticoid receptor-like (DNA-binding domain)"/>
    <property type="match status" value="1"/>
</dbReference>
<evidence type="ECO:0000256" key="2">
    <source>
        <dbReference type="ARBA" id="ARBA00001947"/>
    </source>
</evidence>
<dbReference type="PROSITE" id="PS51066">
    <property type="entry name" value="ZF_FPG_2"/>
    <property type="match status" value="1"/>
</dbReference>
<keyword evidence="11" id="KW-0234">DNA repair</keyword>
<evidence type="ECO:0000256" key="1">
    <source>
        <dbReference type="ARBA" id="ARBA00001668"/>
    </source>
</evidence>
<keyword evidence="10" id="KW-0238">DNA-binding</keyword>
<comment type="cofactor">
    <cofactor evidence="2">
        <name>Zn(2+)</name>
        <dbReference type="ChEBI" id="CHEBI:29105"/>
    </cofactor>
</comment>
<comment type="catalytic activity">
    <reaction evidence="15">
        <text>2'-deoxyribonucleotide-(2'-deoxyribose 5'-phosphate)-2'-deoxyribonucleotide-DNA = a 3'-end 2'-deoxyribonucleotide-(2,3-dehydro-2,3-deoxyribose 5'-phosphate)-DNA + a 5'-end 5'-phospho-2'-deoxyribonucleoside-DNA + H(+)</text>
        <dbReference type="Rhea" id="RHEA:66592"/>
        <dbReference type="Rhea" id="RHEA-COMP:13180"/>
        <dbReference type="Rhea" id="RHEA-COMP:16897"/>
        <dbReference type="Rhea" id="RHEA-COMP:17067"/>
        <dbReference type="ChEBI" id="CHEBI:15378"/>
        <dbReference type="ChEBI" id="CHEBI:136412"/>
        <dbReference type="ChEBI" id="CHEBI:157695"/>
        <dbReference type="ChEBI" id="CHEBI:167181"/>
        <dbReference type="EC" id="4.2.99.18"/>
    </reaction>
</comment>
<organism evidence="19 20">
    <name type="scientific">Winkia neuii subsp. anitrata</name>
    <dbReference type="NCBI Taxonomy" id="29318"/>
    <lineage>
        <taxon>Bacteria</taxon>
        <taxon>Bacillati</taxon>
        <taxon>Actinomycetota</taxon>
        <taxon>Actinomycetes</taxon>
        <taxon>Actinomycetales</taxon>
        <taxon>Actinomycetaceae</taxon>
        <taxon>Winkia</taxon>
    </lineage>
</organism>